<proteinExistence type="inferred from homology"/>
<evidence type="ECO:0000256" key="9">
    <source>
        <dbReference type="HAMAP-Rule" id="MF_00422"/>
    </source>
</evidence>
<sequence length="215" mass="23727">MPATAVTVRPTECRRLLPVSAAEAEPVVYGSIIGPGVLLPAETDRALARSRKRAKVAERRRRGTNPADDRREEELSAEDAAIEEEFADELDRLDAADDIDEDELDDDDDDTSSRNGRAKDKAKDAKSKDLKEKPGKKVKVKEGGSNNIFARLINFIREVVAELRKVIWPTRKELTTYTLVVVVFVIVMLAIVGGLDYGFAKLVLWSFGNGSAADQ</sequence>
<keyword evidence="7 9" id="KW-0811">Translocation</keyword>
<evidence type="ECO:0000256" key="2">
    <source>
        <dbReference type="ARBA" id="ARBA00022448"/>
    </source>
</evidence>
<dbReference type="GO" id="GO:0065002">
    <property type="term" value="P:intracellular protein transmembrane transport"/>
    <property type="evidence" value="ECO:0007669"/>
    <property type="project" value="UniProtKB-UniRule"/>
</dbReference>
<evidence type="ECO:0000256" key="3">
    <source>
        <dbReference type="ARBA" id="ARBA00022475"/>
    </source>
</evidence>
<gene>
    <name evidence="9" type="primary">secE</name>
    <name evidence="11" type="ORF">GCM10017581_012240</name>
</gene>
<dbReference type="InterPro" id="IPR001901">
    <property type="entry name" value="Translocase_SecE/Sec61-g"/>
</dbReference>
<protein>
    <recommendedName>
        <fullName evidence="9">Protein translocase subunit SecE</fullName>
    </recommendedName>
</protein>
<accession>A0A9W6KH89</accession>
<name>A0A9W6KH89_9ACTN</name>
<dbReference type="GO" id="GO:0005886">
    <property type="term" value="C:plasma membrane"/>
    <property type="evidence" value="ECO:0007669"/>
    <property type="project" value="UniProtKB-SubCell"/>
</dbReference>
<reference evidence="11" key="1">
    <citation type="journal article" date="2014" name="Int. J. Syst. Evol. Microbiol.">
        <title>Complete genome sequence of Corynebacterium casei LMG S-19264T (=DSM 44701T), isolated from a smear-ripened cheese.</title>
        <authorList>
            <consortium name="US DOE Joint Genome Institute (JGI-PGF)"/>
            <person name="Walter F."/>
            <person name="Albersmeier A."/>
            <person name="Kalinowski J."/>
            <person name="Ruckert C."/>
        </authorList>
    </citation>
    <scope>NUCLEOTIDE SEQUENCE</scope>
    <source>
        <strain evidence="11">VKM Ac-1321</strain>
    </source>
</reference>
<dbReference type="Proteomes" id="UP001143480">
    <property type="component" value="Unassembled WGS sequence"/>
</dbReference>
<evidence type="ECO:0000256" key="6">
    <source>
        <dbReference type="ARBA" id="ARBA00022989"/>
    </source>
</evidence>
<evidence type="ECO:0000256" key="7">
    <source>
        <dbReference type="ARBA" id="ARBA00023010"/>
    </source>
</evidence>
<feature type="compositionally biased region" description="Basic residues" evidence="10">
    <location>
        <begin position="50"/>
        <end position="63"/>
    </location>
</feature>
<reference evidence="11" key="2">
    <citation type="submission" date="2023-01" db="EMBL/GenBank/DDBJ databases">
        <authorList>
            <person name="Sun Q."/>
            <person name="Evtushenko L."/>
        </authorList>
    </citation>
    <scope>NUCLEOTIDE SEQUENCE</scope>
    <source>
        <strain evidence="11">VKM Ac-1321</strain>
    </source>
</reference>
<dbReference type="PANTHER" id="PTHR33910:SF1">
    <property type="entry name" value="PROTEIN TRANSLOCASE SUBUNIT SECE"/>
    <property type="match status" value="1"/>
</dbReference>
<feature type="compositionally biased region" description="Basic and acidic residues" evidence="10">
    <location>
        <begin position="117"/>
        <end position="135"/>
    </location>
</feature>
<dbReference type="HAMAP" id="MF_00422">
    <property type="entry name" value="SecE"/>
    <property type="match status" value="1"/>
</dbReference>
<evidence type="ECO:0000313" key="11">
    <source>
        <dbReference type="EMBL" id="GLK99483.1"/>
    </source>
</evidence>
<evidence type="ECO:0000256" key="1">
    <source>
        <dbReference type="ARBA" id="ARBA00004370"/>
    </source>
</evidence>
<dbReference type="GO" id="GO:0043952">
    <property type="term" value="P:protein transport by the Sec complex"/>
    <property type="evidence" value="ECO:0007669"/>
    <property type="project" value="UniProtKB-UniRule"/>
</dbReference>
<evidence type="ECO:0000256" key="5">
    <source>
        <dbReference type="ARBA" id="ARBA00022927"/>
    </source>
</evidence>
<feature type="compositionally biased region" description="Acidic residues" evidence="10">
    <location>
        <begin position="97"/>
        <end position="110"/>
    </location>
</feature>
<dbReference type="Gene3D" id="1.20.5.1030">
    <property type="entry name" value="Preprotein translocase secy subunit"/>
    <property type="match status" value="1"/>
</dbReference>
<keyword evidence="2 9" id="KW-0813">Transport</keyword>
<dbReference type="InterPro" id="IPR005807">
    <property type="entry name" value="SecE_bac"/>
</dbReference>
<dbReference type="PROSITE" id="PS01067">
    <property type="entry name" value="SECE_SEC61G"/>
    <property type="match status" value="1"/>
</dbReference>
<comment type="subcellular location">
    <subcellularLocation>
        <location evidence="9">Cell membrane</location>
        <topology evidence="9">Single-pass membrane protein</topology>
    </subcellularLocation>
    <subcellularLocation>
        <location evidence="1">Membrane</location>
    </subcellularLocation>
</comment>
<keyword evidence="12" id="KW-1185">Reference proteome</keyword>
<dbReference type="GO" id="GO:0008320">
    <property type="term" value="F:protein transmembrane transporter activity"/>
    <property type="evidence" value="ECO:0007669"/>
    <property type="project" value="UniProtKB-UniRule"/>
</dbReference>
<keyword evidence="4 9" id="KW-0812">Transmembrane</keyword>
<feature type="region of interest" description="Disordered" evidence="10">
    <location>
        <begin position="50"/>
        <end position="79"/>
    </location>
</feature>
<feature type="transmembrane region" description="Helical" evidence="9">
    <location>
        <begin position="174"/>
        <end position="195"/>
    </location>
</feature>
<feature type="region of interest" description="Disordered" evidence="10">
    <location>
        <begin position="97"/>
        <end position="139"/>
    </location>
</feature>
<dbReference type="GO" id="GO:0009306">
    <property type="term" value="P:protein secretion"/>
    <property type="evidence" value="ECO:0007669"/>
    <property type="project" value="UniProtKB-UniRule"/>
</dbReference>
<keyword evidence="8 9" id="KW-0472">Membrane</keyword>
<comment type="function">
    <text evidence="9">Essential subunit of the Sec protein translocation channel SecYEG. Clamps together the 2 halves of SecY. May contact the channel plug during translocation.</text>
</comment>
<organism evidence="11 12">
    <name type="scientific">Dactylosporangium matsuzakiense</name>
    <dbReference type="NCBI Taxonomy" id="53360"/>
    <lineage>
        <taxon>Bacteria</taxon>
        <taxon>Bacillati</taxon>
        <taxon>Actinomycetota</taxon>
        <taxon>Actinomycetes</taxon>
        <taxon>Micromonosporales</taxon>
        <taxon>Micromonosporaceae</taxon>
        <taxon>Dactylosporangium</taxon>
    </lineage>
</organism>
<evidence type="ECO:0000256" key="10">
    <source>
        <dbReference type="SAM" id="MobiDB-lite"/>
    </source>
</evidence>
<comment type="subunit">
    <text evidence="9">Component of the Sec protein translocase complex. Heterotrimer consisting of SecY, SecE and SecG subunits. The heterotrimers can form oligomers, although 1 heterotrimer is thought to be able to translocate proteins. Interacts with the ribosome. Interacts with SecDF, and other proteins may be involved. Interacts with SecA.</text>
</comment>
<comment type="caution">
    <text evidence="11">The sequence shown here is derived from an EMBL/GenBank/DDBJ whole genome shotgun (WGS) entry which is preliminary data.</text>
</comment>
<dbReference type="GO" id="GO:0006605">
    <property type="term" value="P:protein targeting"/>
    <property type="evidence" value="ECO:0007669"/>
    <property type="project" value="UniProtKB-UniRule"/>
</dbReference>
<evidence type="ECO:0000256" key="4">
    <source>
        <dbReference type="ARBA" id="ARBA00022692"/>
    </source>
</evidence>
<dbReference type="Pfam" id="PF00584">
    <property type="entry name" value="SecE"/>
    <property type="match status" value="1"/>
</dbReference>
<dbReference type="AlphaFoldDB" id="A0A9W6KH89"/>
<keyword evidence="3 9" id="KW-1003">Cell membrane</keyword>
<evidence type="ECO:0000256" key="8">
    <source>
        <dbReference type="ARBA" id="ARBA00023136"/>
    </source>
</evidence>
<dbReference type="EMBL" id="BSFP01000004">
    <property type="protein sequence ID" value="GLK99483.1"/>
    <property type="molecule type" value="Genomic_DNA"/>
</dbReference>
<dbReference type="PANTHER" id="PTHR33910">
    <property type="entry name" value="PROTEIN TRANSLOCASE SUBUNIT SECE"/>
    <property type="match status" value="1"/>
</dbReference>
<keyword evidence="6 9" id="KW-1133">Transmembrane helix</keyword>
<comment type="similarity">
    <text evidence="9">Belongs to the SecE/SEC61-gamma family.</text>
</comment>
<keyword evidence="5 9" id="KW-0653">Protein transport</keyword>
<dbReference type="NCBIfam" id="TIGR00964">
    <property type="entry name" value="secE_bact"/>
    <property type="match status" value="1"/>
</dbReference>
<evidence type="ECO:0000313" key="12">
    <source>
        <dbReference type="Proteomes" id="UP001143480"/>
    </source>
</evidence>
<dbReference type="InterPro" id="IPR038379">
    <property type="entry name" value="SecE_sf"/>
</dbReference>